<keyword evidence="2" id="KW-1185">Reference proteome</keyword>
<accession>A0A4Z2ILA9</accession>
<organism evidence="1 2">
    <name type="scientific">Liparis tanakae</name>
    <name type="common">Tanaka's snailfish</name>
    <dbReference type="NCBI Taxonomy" id="230148"/>
    <lineage>
        <taxon>Eukaryota</taxon>
        <taxon>Metazoa</taxon>
        <taxon>Chordata</taxon>
        <taxon>Craniata</taxon>
        <taxon>Vertebrata</taxon>
        <taxon>Euteleostomi</taxon>
        <taxon>Actinopterygii</taxon>
        <taxon>Neopterygii</taxon>
        <taxon>Teleostei</taxon>
        <taxon>Neoteleostei</taxon>
        <taxon>Acanthomorphata</taxon>
        <taxon>Eupercaria</taxon>
        <taxon>Perciformes</taxon>
        <taxon>Cottioidei</taxon>
        <taxon>Cottales</taxon>
        <taxon>Liparidae</taxon>
        <taxon>Liparis</taxon>
    </lineage>
</organism>
<protein>
    <submittedName>
        <fullName evidence="1">Palmitoyltransferase ZDHHC7</fullName>
    </submittedName>
</protein>
<dbReference type="EMBL" id="SRLO01000070">
    <property type="protein sequence ID" value="TNN78819.1"/>
    <property type="molecule type" value="Genomic_DNA"/>
</dbReference>
<proteinExistence type="predicted"/>
<dbReference type="Proteomes" id="UP000314294">
    <property type="component" value="Unassembled WGS sequence"/>
</dbReference>
<gene>
    <name evidence="1" type="primary">ZDHHC7</name>
    <name evidence="1" type="ORF">EYF80_010989</name>
</gene>
<reference evidence="1 2" key="1">
    <citation type="submission" date="2019-03" db="EMBL/GenBank/DDBJ databases">
        <title>First draft genome of Liparis tanakae, snailfish: a comprehensive survey of snailfish specific genes.</title>
        <authorList>
            <person name="Kim W."/>
            <person name="Song I."/>
            <person name="Jeong J.-H."/>
            <person name="Kim D."/>
            <person name="Kim S."/>
            <person name="Ryu S."/>
            <person name="Song J.Y."/>
            <person name="Lee S.K."/>
        </authorList>
    </citation>
    <scope>NUCLEOTIDE SEQUENCE [LARGE SCALE GENOMIC DNA]</scope>
    <source>
        <tissue evidence="1">Muscle</tissue>
    </source>
</reference>
<comment type="caution">
    <text evidence="1">The sequence shown here is derived from an EMBL/GenBank/DDBJ whole genome shotgun (WGS) entry which is preliminary data.</text>
</comment>
<evidence type="ECO:0000313" key="2">
    <source>
        <dbReference type="Proteomes" id="UP000314294"/>
    </source>
</evidence>
<keyword evidence="1" id="KW-0808">Transferase</keyword>
<dbReference type="OrthoDB" id="8939008at2759"/>
<sequence>MASEDGSACTQRLPAVALVSPLRASLSSLLQGIERLKGETGRWAKVPRWEAVRAAFGGPPSAAWCSPFAGLSCRGGPPPEHEAVPQGPIVEEDVIEIPL</sequence>
<name>A0A4Z2ILA9_9TELE</name>
<dbReference type="AlphaFoldDB" id="A0A4Z2ILA9"/>
<dbReference type="GO" id="GO:0016740">
    <property type="term" value="F:transferase activity"/>
    <property type="evidence" value="ECO:0007669"/>
    <property type="project" value="UniProtKB-KW"/>
</dbReference>
<evidence type="ECO:0000313" key="1">
    <source>
        <dbReference type="EMBL" id="TNN78819.1"/>
    </source>
</evidence>